<feature type="transmembrane region" description="Helical" evidence="1">
    <location>
        <begin position="140"/>
        <end position="160"/>
    </location>
</feature>
<feature type="transmembrane region" description="Helical" evidence="1">
    <location>
        <begin position="56"/>
        <end position="83"/>
    </location>
</feature>
<keyword evidence="1" id="KW-0812">Transmembrane</keyword>
<evidence type="ECO:0000313" key="3">
    <source>
        <dbReference type="Proteomes" id="UP001219525"/>
    </source>
</evidence>
<dbReference type="EMBL" id="JARJCW010000093">
    <property type="protein sequence ID" value="KAJ7195066.1"/>
    <property type="molecule type" value="Genomic_DNA"/>
</dbReference>
<comment type="caution">
    <text evidence="2">The sequence shown here is derived from an EMBL/GenBank/DDBJ whole genome shotgun (WGS) entry which is preliminary data.</text>
</comment>
<feature type="non-terminal residue" evidence="2">
    <location>
        <position position="296"/>
    </location>
</feature>
<dbReference type="Proteomes" id="UP001219525">
    <property type="component" value="Unassembled WGS sequence"/>
</dbReference>
<feature type="transmembrane region" description="Helical" evidence="1">
    <location>
        <begin position="20"/>
        <end position="44"/>
    </location>
</feature>
<protein>
    <submittedName>
        <fullName evidence="2">Uncharacterized protein</fullName>
    </submittedName>
</protein>
<proteinExistence type="predicted"/>
<feature type="transmembrane region" description="Helical" evidence="1">
    <location>
        <begin position="252"/>
        <end position="274"/>
    </location>
</feature>
<accession>A0AAD6Y1S8</accession>
<organism evidence="2 3">
    <name type="scientific">Mycena pura</name>
    <dbReference type="NCBI Taxonomy" id="153505"/>
    <lineage>
        <taxon>Eukaryota</taxon>
        <taxon>Fungi</taxon>
        <taxon>Dikarya</taxon>
        <taxon>Basidiomycota</taxon>
        <taxon>Agaricomycotina</taxon>
        <taxon>Agaricomycetes</taxon>
        <taxon>Agaricomycetidae</taxon>
        <taxon>Agaricales</taxon>
        <taxon>Marasmiineae</taxon>
        <taxon>Mycenaceae</taxon>
        <taxon>Mycena</taxon>
    </lineage>
</organism>
<feature type="transmembrane region" description="Helical" evidence="1">
    <location>
        <begin position="219"/>
        <end position="240"/>
    </location>
</feature>
<feature type="transmembrane region" description="Helical" evidence="1">
    <location>
        <begin position="180"/>
        <end position="198"/>
    </location>
</feature>
<reference evidence="2" key="1">
    <citation type="submission" date="2023-03" db="EMBL/GenBank/DDBJ databases">
        <title>Massive genome expansion in bonnet fungi (Mycena s.s.) driven by repeated elements and novel gene families across ecological guilds.</title>
        <authorList>
            <consortium name="Lawrence Berkeley National Laboratory"/>
            <person name="Harder C.B."/>
            <person name="Miyauchi S."/>
            <person name="Viragh M."/>
            <person name="Kuo A."/>
            <person name="Thoen E."/>
            <person name="Andreopoulos B."/>
            <person name="Lu D."/>
            <person name="Skrede I."/>
            <person name="Drula E."/>
            <person name="Henrissat B."/>
            <person name="Morin E."/>
            <person name="Kohler A."/>
            <person name="Barry K."/>
            <person name="LaButti K."/>
            <person name="Morin E."/>
            <person name="Salamov A."/>
            <person name="Lipzen A."/>
            <person name="Mereny Z."/>
            <person name="Hegedus B."/>
            <person name="Baldrian P."/>
            <person name="Stursova M."/>
            <person name="Weitz H."/>
            <person name="Taylor A."/>
            <person name="Grigoriev I.V."/>
            <person name="Nagy L.G."/>
            <person name="Martin F."/>
            <person name="Kauserud H."/>
        </authorList>
    </citation>
    <scope>NUCLEOTIDE SEQUENCE</scope>
    <source>
        <strain evidence="2">9144</strain>
    </source>
</reference>
<feature type="transmembrane region" description="Helical" evidence="1">
    <location>
        <begin position="103"/>
        <end position="128"/>
    </location>
</feature>
<evidence type="ECO:0000256" key="1">
    <source>
        <dbReference type="SAM" id="Phobius"/>
    </source>
</evidence>
<keyword evidence="3" id="KW-1185">Reference proteome</keyword>
<dbReference type="AlphaFoldDB" id="A0AAD6Y1S8"/>
<sequence length="296" mass="32596">MAVNYVVDSVEFEIRWSTMLFDVSIICTALSLYALYAVLFLFSIPSLHRHIPSRKIILVTAWTMFLFATSSILLASIATATSMSVVYMLVQGSNNAPAHLIRLYHALVLVQDIILVLNNLVTDLLLLFRCYVIWGSRKRILVLPGILIAATMVVGCLAGLEHYGLISLSSYVDPRVPVGMAGATNVLLTCLTAGRIWYIRREVQSLPGWRASRKRYKTASAIILESGVLYTLCVITYVISCSVKSASPFGTIFQGVAWGLVQLGVNIVPTFILVRVGMGRSTENSLSVTLDRNIKC</sequence>
<gene>
    <name evidence="2" type="ORF">GGX14DRAFT_475337</name>
</gene>
<keyword evidence="1" id="KW-1133">Transmembrane helix</keyword>
<keyword evidence="1" id="KW-0472">Membrane</keyword>
<name>A0AAD6Y1S8_9AGAR</name>
<evidence type="ECO:0000313" key="2">
    <source>
        <dbReference type="EMBL" id="KAJ7195066.1"/>
    </source>
</evidence>